<feature type="chain" id="PRO_5003123897" description="SGNH hydrolase-type esterase domain-containing protein" evidence="3">
    <location>
        <begin position="35"/>
        <end position="456"/>
    </location>
</feature>
<evidence type="ECO:0000256" key="3">
    <source>
        <dbReference type="SAM" id="SignalP"/>
    </source>
</evidence>
<dbReference type="InterPro" id="IPR008265">
    <property type="entry name" value="Lipase_GDSL_AS"/>
</dbReference>
<dbReference type="Proteomes" id="UP000001058">
    <property type="component" value="Unassembled WGS sequence"/>
</dbReference>
<reference evidence="4 5" key="1">
    <citation type="journal article" date="2010" name="Science">
        <title>Genomic analysis of organismal complexity in the multicellular green alga Volvox carteri.</title>
        <authorList>
            <person name="Prochnik S.E."/>
            <person name="Umen J."/>
            <person name="Nedelcu A.M."/>
            <person name="Hallmann A."/>
            <person name="Miller S.M."/>
            <person name="Nishii I."/>
            <person name="Ferris P."/>
            <person name="Kuo A."/>
            <person name="Mitros T."/>
            <person name="Fritz-Laylin L.K."/>
            <person name="Hellsten U."/>
            <person name="Chapman J."/>
            <person name="Simakov O."/>
            <person name="Rensing S.A."/>
            <person name="Terry A."/>
            <person name="Pangilinan J."/>
            <person name="Kapitonov V."/>
            <person name="Jurka J."/>
            <person name="Salamov A."/>
            <person name="Shapiro H."/>
            <person name="Schmutz J."/>
            <person name="Grimwood J."/>
            <person name="Lindquist E."/>
            <person name="Lucas S."/>
            <person name="Grigoriev I.V."/>
            <person name="Schmitt R."/>
            <person name="Kirk D."/>
            <person name="Rokhsar D.S."/>
        </authorList>
    </citation>
    <scope>NUCLEOTIDE SEQUENCE [LARGE SCALE GENOMIC DNA]</scope>
    <source>
        <strain evidence="5">f. Nagariensis / Eve</strain>
    </source>
</reference>
<dbReference type="AlphaFoldDB" id="D8TUM4"/>
<comment type="similarity">
    <text evidence="1">Belongs to the 'GDSL' lipolytic enzyme family.</text>
</comment>
<dbReference type="Gene3D" id="3.40.50.1110">
    <property type="entry name" value="SGNH hydrolase"/>
    <property type="match status" value="1"/>
</dbReference>
<evidence type="ECO:0000256" key="2">
    <source>
        <dbReference type="SAM" id="MobiDB-lite"/>
    </source>
</evidence>
<dbReference type="PROSITE" id="PS01098">
    <property type="entry name" value="LIPASE_GDSL_SER"/>
    <property type="match status" value="1"/>
</dbReference>
<feature type="compositionally biased region" description="Low complexity" evidence="2">
    <location>
        <begin position="46"/>
        <end position="72"/>
    </location>
</feature>
<gene>
    <name evidence="4" type="ORF">VOLCADRAFT_90527</name>
</gene>
<dbReference type="SUPFAM" id="SSF52266">
    <property type="entry name" value="SGNH hydrolase"/>
    <property type="match status" value="1"/>
</dbReference>
<keyword evidence="3" id="KW-0732">Signal</keyword>
<dbReference type="InterPro" id="IPR036514">
    <property type="entry name" value="SGNH_hydro_sf"/>
</dbReference>
<dbReference type="GO" id="GO:0006629">
    <property type="term" value="P:lipid metabolic process"/>
    <property type="evidence" value="ECO:0007669"/>
    <property type="project" value="InterPro"/>
</dbReference>
<keyword evidence="5" id="KW-1185">Reference proteome</keyword>
<protein>
    <recommendedName>
        <fullName evidence="6">SGNH hydrolase-type esterase domain-containing protein</fullName>
    </recommendedName>
</protein>
<evidence type="ECO:0008006" key="6">
    <source>
        <dbReference type="Google" id="ProtNLM"/>
    </source>
</evidence>
<name>D8TUM4_VOLCA</name>
<dbReference type="InterPro" id="IPR001087">
    <property type="entry name" value="GDSL"/>
</dbReference>
<feature type="region of interest" description="Disordered" evidence="2">
    <location>
        <begin position="46"/>
        <end position="86"/>
    </location>
</feature>
<dbReference type="GeneID" id="9619384"/>
<dbReference type="RefSeq" id="XP_002950064.1">
    <property type="nucleotide sequence ID" value="XM_002950018.1"/>
</dbReference>
<dbReference type="STRING" id="3068.D8TUM4"/>
<dbReference type="OrthoDB" id="549479at2759"/>
<accession>D8TUM4</accession>
<dbReference type="KEGG" id="vcn:VOLCADRAFT_90527"/>
<organism evidence="5">
    <name type="scientific">Volvox carteri f. nagariensis</name>
    <dbReference type="NCBI Taxonomy" id="3068"/>
    <lineage>
        <taxon>Eukaryota</taxon>
        <taxon>Viridiplantae</taxon>
        <taxon>Chlorophyta</taxon>
        <taxon>core chlorophytes</taxon>
        <taxon>Chlorophyceae</taxon>
        <taxon>CS clade</taxon>
        <taxon>Chlamydomonadales</taxon>
        <taxon>Volvocaceae</taxon>
        <taxon>Volvox</taxon>
    </lineage>
</organism>
<dbReference type="Pfam" id="PF00657">
    <property type="entry name" value="Lipase_GDSL"/>
    <property type="match status" value="1"/>
</dbReference>
<evidence type="ECO:0000256" key="1">
    <source>
        <dbReference type="ARBA" id="ARBA00008668"/>
    </source>
</evidence>
<evidence type="ECO:0000313" key="5">
    <source>
        <dbReference type="Proteomes" id="UP000001058"/>
    </source>
</evidence>
<proteinExistence type="inferred from homology"/>
<evidence type="ECO:0000313" key="4">
    <source>
        <dbReference type="EMBL" id="EFJ48732.1"/>
    </source>
</evidence>
<dbReference type="PANTHER" id="PTHR22835">
    <property type="entry name" value="ZINC FINGER FYVE DOMAIN CONTAINING PROTEIN"/>
    <property type="match status" value="1"/>
</dbReference>
<sequence>MAPHNLKVFRGPHLLWPLLFLLATDICMIGNLSARPAHLTTAATTAGAGASPAPHPGAAAAGALQPPSSSQPLPQPPEARSGPESGAAVQAGCAVELIVIGDSLSDTGNVYNLTGGGIPAATAYWHGRFADGPMWPDFLAQRLSHDCGPVGYVGNDGDEGNSTARAGCRVAVRDYAYGGATACKGGTTLLSSVPDLMAQGLLPQACTSASASAASSSHAGPGPAHVRLINLWIGHNDFTSPPHDWNAPGTAAGVAANVSACIEAALSRLMAALAVPSGGDGGDGGGNRGRSRDVIIVWTLAPIEASNELPPGSRAAAQIAGQAINSGLAALLARLQQRYPTSPALYLYDAYGAITCAINNSTCMGPLDLRPCLEDPSEAVSHNPAGEAKASGGAIRYALAPSGVACSDPAGHLWYDGVHLSSKAHELLLAGTLGASVEPSSLLRDGGGRGGDWAPC</sequence>
<dbReference type="PANTHER" id="PTHR22835:SF659">
    <property type="entry name" value="GDSL LIPASE_ACYLHYDROLASE, PUTATIVE (AFU_ORTHOLOGUE AFUA_2G00510)-RELATED"/>
    <property type="match status" value="1"/>
</dbReference>
<dbReference type="EMBL" id="GL378338">
    <property type="protein sequence ID" value="EFJ48732.1"/>
    <property type="molecule type" value="Genomic_DNA"/>
</dbReference>
<dbReference type="GO" id="GO:0016298">
    <property type="term" value="F:lipase activity"/>
    <property type="evidence" value="ECO:0007669"/>
    <property type="project" value="InterPro"/>
</dbReference>
<dbReference type="InParanoid" id="D8TUM4"/>
<feature type="signal peptide" evidence="3">
    <location>
        <begin position="1"/>
        <end position="34"/>
    </location>
</feature>